<keyword evidence="4" id="KW-1185">Reference proteome</keyword>
<reference evidence="3 4" key="1">
    <citation type="submission" date="2017-08" db="EMBL/GenBank/DDBJ databases">
        <title>Pleomorphomonas carboxidotrophicus sp. nov., a new mesophilic hydrogenogenic carboxidotroph.</title>
        <authorList>
            <person name="Esquivel-Elizondo S."/>
            <person name="Krajmalnik-Brown R."/>
            <person name="Maldonado J."/>
        </authorList>
    </citation>
    <scope>NUCLEOTIDE SEQUENCE [LARGE SCALE GENOMIC DNA]</scope>
    <source>
        <strain evidence="3 4">SVCO-16</strain>
    </source>
</reference>
<feature type="transmembrane region" description="Helical" evidence="2">
    <location>
        <begin position="257"/>
        <end position="277"/>
    </location>
</feature>
<feature type="transmembrane region" description="Helical" evidence="2">
    <location>
        <begin position="6"/>
        <end position="25"/>
    </location>
</feature>
<dbReference type="EMBL" id="NQVN01000016">
    <property type="protein sequence ID" value="PIO97597.1"/>
    <property type="molecule type" value="Genomic_DNA"/>
</dbReference>
<feature type="transmembrane region" description="Helical" evidence="2">
    <location>
        <begin position="153"/>
        <end position="175"/>
    </location>
</feature>
<feature type="transmembrane region" description="Helical" evidence="2">
    <location>
        <begin position="228"/>
        <end position="251"/>
    </location>
</feature>
<feature type="transmembrane region" description="Helical" evidence="2">
    <location>
        <begin position="121"/>
        <end position="141"/>
    </location>
</feature>
<feature type="transmembrane region" description="Helical" evidence="2">
    <location>
        <begin position="195"/>
        <end position="216"/>
    </location>
</feature>
<evidence type="ECO:0000256" key="1">
    <source>
        <dbReference type="ARBA" id="ARBA00022448"/>
    </source>
</evidence>
<dbReference type="RefSeq" id="WP_100082119.1">
    <property type="nucleotide sequence ID" value="NZ_NQVN01000016.1"/>
</dbReference>
<dbReference type="OrthoDB" id="9810457at2"/>
<evidence type="ECO:0008006" key="5">
    <source>
        <dbReference type="Google" id="ProtNLM"/>
    </source>
</evidence>
<dbReference type="PANTHER" id="PTHR36838:SF3">
    <property type="entry name" value="TRANSPORTER AUXIN EFFLUX CARRIER EC FAMILY"/>
    <property type="match status" value="1"/>
</dbReference>
<feature type="transmembrane region" description="Helical" evidence="2">
    <location>
        <begin position="94"/>
        <end position="115"/>
    </location>
</feature>
<keyword evidence="1" id="KW-0813">Transport</keyword>
<name>A0A2G9WSB3_9HYPH</name>
<gene>
    <name evidence="3" type="ORF">CJ014_19210</name>
</gene>
<keyword evidence="2" id="KW-0812">Transmembrane</keyword>
<organism evidence="3 4">
    <name type="scientific">Pleomorphomonas carboxyditropha</name>
    <dbReference type="NCBI Taxonomy" id="2023338"/>
    <lineage>
        <taxon>Bacteria</taxon>
        <taxon>Pseudomonadati</taxon>
        <taxon>Pseudomonadota</taxon>
        <taxon>Alphaproteobacteria</taxon>
        <taxon>Hyphomicrobiales</taxon>
        <taxon>Pleomorphomonadaceae</taxon>
        <taxon>Pleomorphomonas</taxon>
    </lineage>
</organism>
<keyword evidence="2" id="KW-0472">Membrane</keyword>
<evidence type="ECO:0000256" key="2">
    <source>
        <dbReference type="SAM" id="Phobius"/>
    </source>
</evidence>
<sequence length="315" mass="33727">MSLSSQVAPIFLLIAIGFASQRFGWLSDAAMDGLRQIVVRMVLPSVLFLSFLDMNLSPSYLPLVAIVFVACTAGLAIGWPLLRRAYPADRFTPFMMGGYEFGMLGVSLFVGAYGAGALSSIAVVALGHELFIWFVFFALLIAARDGSARPADLLLGFVKNPVTAAIFLGLLGNILGLRTASLDAIRGIDAVITTLHHFSSMIVPAVLIVVGHGLRFETADVGKIAKVIGLRLLVQLPLTVLVSFLVLGAMLGFDLRFQVALFTLMILPPPFIVPLFMPNDAGATAERPLILQVLTIHTLASLIVFAGIVAAFPRF</sequence>
<dbReference type="AlphaFoldDB" id="A0A2G9WSB3"/>
<keyword evidence="2" id="KW-1133">Transmembrane helix</keyword>
<evidence type="ECO:0000313" key="3">
    <source>
        <dbReference type="EMBL" id="PIO97597.1"/>
    </source>
</evidence>
<accession>A0A2G9WSB3</accession>
<dbReference type="PANTHER" id="PTHR36838">
    <property type="entry name" value="AUXIN EFFLUX CARRIER FAMILY PROTEIN"/>
    <property type="match status" value="1"/>
</dbReference>
<evidence type="ECO:0000313" key="4">
    <source>
        <dbReference type="Proteomes" id="UP000231070"/>
    </source>
</evidence>
<proteinExistence type="predicted"/>
<dbReference type="Proteomes" id="UP000231070">
    <property type="component" value="Unassembled WGS sequence"/>
</dbReference>
<feature type="transmembrane region" description="Helical" evidence="2">
    <location>
        <begin position="60"/>
        <end position="82"/>
    </location>
</feature>
<feature type="transmembrane region" description="Helical" evidence="2">
    <location>
        <begin position="289"/>
        <end position="312"/>
    </location>
</feature>
<protein>
    <recommendedName>
        <fullName evidence="5">Transporter</fullName>
    </recommendedName>
</protein>
<comment type="caution">
    <text evidence="3">The sequence shown here is derived from an EMBL/GenBank/DDBJ whole genome shotgun (WGS) entry which is preliminary data.</text>
</comment>